<evidence type="ECO:0000313" key="2">
    <source>
        <dbReference type="Proteomes" id="UP000238071"/>
    </source>
</evidence>
<comment type="caution">
    <text evidence="1">The sequence shown here is derived from an EMBL/GenBank/DDBJ whole genome shotgun (WGS) entry which is preliminary data.</text>
</comment>
<dbReference type="GO" id="GO:0004521">
    <property type="term" value="F:RNA endonuclease activity"/>
    <property type="evidence" value="ECO:0007669"/>
    <property type="project" value="TreeGrafter"/>
</dbReference>
<dbReference type="PANTHER" id="PTHR33988">
    <property type="entry name" value="ENDORIBONUCLEASE MAZF-RELATED"/>
    <property type="match status" value="1"/>
</dbReference>
<dbReference type="InterPro" id="IPR011067">
    <property type="entry name" value="Plasmid_toxin/cell-grow_inhib"/>
</dbReference>
<proteinExistence type="predicted"/>
<dbReference type="GO" id="GO:0003677">
    <property type="term" value="F:DNA binding"/>
    <property type="evidence" value="ECO:0007669"/>
    <property type="project" value="InterPro"/>
</dbReference>
<dbReference type="InterPro" id="IPR003477">
    <property type="entry name" value="PemK-like"/>
</dbReference>
<sequence>MEQLPRRGDLVTIALQGAYGKPRPALIIQSDLFSEHPSVTILPVTSDLRGTPLFRIPIKPTEKNGLCKPSEVMVDKAQTVPREKIGDVFGHITEEDMLAINRTLAVFLGVV</sequence>
<accession>A0A2S6H6V8</accession>
<reference evidence="1 2" key="1">
    <citation type="submission" date="2018-02" db="EMBL/GenBank/DDBJ databases">
        <title>Subsurface microbial communities from deep shales in Ohio and West Virginia, USA.</title>
        <authorList>
            <person name="Wrighton K."/>
        </authorList>
    </citation>
    <scope>NUCLEOTIDE SEQUENCE [LARGE SCALE GENOMIC DNA]</scope>
    <source>
        <strain evidence="1 2">OWC-G53F</strain>
    </source>
</reference>
<gene>
    <name evidence="1" type="ORF">B0F88_102177</name>
</gene>
<dbReference type="PANTHER" id="PTHR33988:SF2">
    <property type="entry name" value="ENDORIBONUCLEASE MAZF"/>
    <property type="match status" value="1"/>
</dbReference>
<dbReference type="Gene3D" id="2.30.30.110">
    <property type="match status" value="1"/>
</dbReference>
<dbReference type="GO" id="GO:0006402">
    <property type="term" value="P:mRNA catabolic process"/>
    <property type="evidence" value="ECO:0007669"/>
    <property type="project" value="TreeGrafter"/>
</dbReference>
<keyword evidence="2" id="KW-1185">Reference proteome</keyword>
<organism evidence="1 2">
    <name type="scientific">Methylobacter tundripaludum</name>
    <dbReference type="NCBI Taxonomy" id="173365"/>
    <lineage>
        <taxon>Bacteria</taxon>
        <taxon>Pseudomonadati</taxon>
        <taxon>Pseudomonadota</taxon>
        <taxon>Gammaproteobacteria</taxon>
        <taxon>Methylococcales</taxon>
        <taxon>Methylococcaceae</taxon>
        <taxon>Methylobacter</taxon>
    </lineage>
</organism>
<protein>
    <submittedName>
        <fullName evidence="1">Transcriptional modulator of MazE/toxin MazF</fullName>
    </submittedName>
</protein>
<dbReference type="EMBL" id="PTIY01000002">
    <property type="protein sequence ID" value="PPK73198.1"/>
    <property type="molecule type" value="Genomic_DNA"/>
</dbReference>
<name>A0A2S6H6V8_9GAMM</name>
<dbReference type="RefSeq" id="WP_104422458.1">
    <property type="nucleotide sequence ID" value="NZ_PTIY01000002.1"/>
</dbReference>
<dbReference type="OrthoDB" id="6064990at2"/>
<dbReference type="Proteomes" id="UP000238071">
    <property type="component" value="Unassembled WGS sequence"/>
</dbReference>
<dbReference type="AlphaFoldDB" id="A0A2S6H6V8"/>
<dbReference type="SUPFAM" id="SSF50118">
    <property type="entry name" value="Cell growth inhibitor/plasmid maintenance toxic component"/>
    <property type="match status" value="1"/>
</dbReference>
<evidence type="ECO:0000313" key="1">
    <source>
        <dbReference type="EMBL" id="PPK73198.1"/>
    </source>
</evidence>
<dbReference type="GO" id="GO:0016075">
    <property type="term" value="P:rRNA catabolic process"/>
    <property type="evidence" value="ECO:0007669"/>
    <property type="project" value="TreeGrafter"/>
</dbReference>
<dbReference type="Pfam" id="PF02452">
    <property type="entry name" value="PemK_toxin"/>
    <property type="match status" value="1"/>
</dbReference>